<dbReference type="InterPro" id="IPR050315">
    <property type="entry name" value="FAD-oxidoreductase_2"/>
</dbReference>
<dbReference type="PANTHER" id="PTHR43400">
    <property type="entry name" value="FUMARATE REDUCTASE"/>
    <property type="match status" value="1"/>
</dbReference>
<dbReference type="InterPro" id="IPR003953">
    <property type="entry name" value="FAD-dep_OxRdtase_2_FAD-bd"/>
</dbReference>
<dbReference type="GO" id="GO:0007264">
    <property type="term" value="P:small GTPase-mediated signal transduction"/>
    <property type="evidence" value="ECO:0007669"/>
    <property type="project" value="InterPro"/>
</dbReference>
<keyword evidence="4" id="KW-0560">Oxidoreductase</keyword>
<proteinExistence type="predicted"/>
<dbReference type="InterPro" id="IPR018203">
    <property type="entry name" value="GDP_dissociation_inhibitor"/>
</dbReference>
<keyword evidence="3" id="KW-0274">FAD</keyword>
<protein>
    <submittedName>
        <fullName evidence="6">Succinate dehydrogenase/fumarate reductase, flavoprotein subunit</fullName>
    </submittedName>
</protein>
<dbReference type="GO" id="GO:0008202">
    <property type="term" value="P:steroid metabolic process"/>
    <property type="evidence" value="ECO:0007669"/>
    <property type="project" value="UniProtKB-ARBA"/>
</dbReference>
<dbReference type="GO" id="GO:0016491">
    <property type="term" value="F:oxidoreductase activity"/>
    <property type="evidence" value="ECO:0007669"/>
    <property type="project" value="UniProtKB-KW"/>
</dbReference>
<feature type="domain" description="FAD-dependent oxidoreductase 2 FAD-binding" evidence="5">
    <location>
        <begin position="20"/>
        <end position="554"/>
    </location>
</feature>
<evidence type="ECO:0000313" key="7">
    <source>
        <dbReference type="Proteomes" id="UP000190460"/>
    </source>
</evidence>
<dbReference type="AlphaFoldDB" id="A0A1T4W308"/>
<gene>
    <name evidence="6" type="ORF">SAMN02745130_00863</name>
</gene>
<evidence type="ECO:0000259" key="5">
    <source>
        <dbReference type="Pfam" id="PF00890"/>
    </source>
</evidence>
<reference evidence="6 7" key="1">
    <citation type="submission" date="2017-02" db="EMBL/GenBank/DDBJ databases">
        <authorList>
            <person name="Peterson S.W."/>
        </authorList>
    </citation>
    <scope>NUCLEOTIDE SEQUENCE [LARGE SCALE GENOMIC DNA]</scope>
    <source>
        <strain evidence="6 7">ATCC 49788</strain>
    </source>
</reference>
<dbReference type="GO" id="GO:0005092">
    <property type="term" value="F:GDP-dissociation inhibitor activity"/>
    <property type="evidence" value="ECO:0007669"/>
    <property type="project" value="InterPro"/>
</dbReference>
<organism evidence="6 7">
    <name type="scientific">Thiothrix eikelboomii</name>
    <dbReference type="NCBI Taxonomy" id="92487"/>
    <lineage>
        <taxon>Bacteria</taxon>
        <taxon>Pseudomonadati</taxon>
        <taxon>Pseudomonadota</taxon>
        <taxon>Gammaproteobacteria</taxon>
        <taxon>Thiotrichales</taxon>
        <taxon>Thiotrichaceae</taxon>
        <taxon>Thiothrix</taxon>
    </lineage>
</organism>
<dbReference type="Pfam" id="PF00890">
    <property type="entry name" value="FAD_binding_2"/>
    <property type="match status" value="1"/>
</dbReference>
<dbReference type="STRING" id="92487.SAMN02745130_00863"/>
<keyword evidence="2" id="KW-0285">Flavoprotein</keyword>
<dbReference type="EMBL" id="FUYB01000003">
    <property type="protein sequence ID" value="SKA71529.1"/>
    <property type="molecule type" value="Genomic_DNA"/>
</dbReference>
<dbReference type="Gene3D" id="3.90.700.10">
    <property type="entry name" value="Succinate dehydrogenase/fumarate reductase flavoprotein, catalytic domain"/>
    <property type="match status" value="1"/>
</dbReference>
<dbReference type="SUPFAM" id="SSF51905">
    <property type="entry name" value="FAD/NAD(P)-binding domain"/>
    <property type="match status" value="1"/>
</dbReference>
<dbReference type="Proteomes" id="UP000190460">
    <property type="component" value="Unassembled WGS sequence"/>
</dbReference>
<dbReference type="PANTHER" id="PTHR43400:SF10">
    <property type="entry name" value="3-OXOSTEROID 1-DEHYDROGENASE"/>
    <property type="match status" value="1"/>
</dbReference>
<name>A0A1T4W308_9GAMM</name>
<sequence length="590" mass="63638">MAQTQASQWLATLPEQAEYDVVVLGTGAAGMAAALFASIAGSKVLLVERTEYVGGTTAWSGGTTWVPLTRYLADTPTEDSFEQVMSFLDAAVGEHAPRAMREAFLKDGANAIHNLVDHTQVAFRACAYHPDYLADLPGATVNGRALEPLPYQAGHLGVNLQLLRPPIPEFTVLGGMMVNREDISHLLQRFKKPKSFLYTLKLVGRYYRDKLFYGQTARSVMGHALIARMLASVLERQIELTVSTQVTDLKINTEGSVQLSLQQAGISKQVQAKGGVILATGGFGRDPDKRKAYYPAGVPDFSPTAPGHTGELHKQVLSLGASYGQAEDQPAFWAPVSIRRRADTSLAVFPHFVFDRSKPGTICVDQTGQRFVNESCSYHEFAKQMLAGGARTNPAWIICDAPAIQKYGLGMVRLGGDKLSPYLADGYLLTAASLDELAQKLLVSAENLKAAIAQMNEAAESGVDHLFQRGSTVYQRANGDPSHQPNPSLGLIKTPPFYALKLYPADIGTAKGLQADTSARLIREDGSVIEGLYACGNDLNSIMGGTYPGPGITIGPAIVFGYIAAQAASHRAKAQLQQRRDQDLDQAKDQ</sequence>
<dbReference type="NCBIfam" id="NF009477">
    <property type="entry name" value="PRK12843.1"/>
    <property type="match status" value="1"/>
</dbReference>
<dbReference type="OrthoDB" id="9813348at2"/>
<evidence type="ECO:0000313" key="6">
    <source>
        <dbReference type="EMBL" id="SKA71529.1"/>
    </source>
</evidence>
<dbReference type="InterPro" id="IPR027477">
    <property type="entry name" value="Succ_DH/fumarate_Rdtase_cat_sf"/>
</dbReference>
<keyword evidence="7" id="KW-1185">Reference proteome</keyword>
<dbReference type="Gene3D" id="3.50.50.60">
    <property type="entry name" value="FAD/NAD(P)-binding domain"/>
    <property type="match status" value="2"/>
</dbReference>
<evidence type="ECO:0000256" key="4">
    <source>
        <dbReference type="ARBA" id="ARBA00023002"/>
    </source>
</evidence>
<accession>A0A1T4W308</accession>
<dbReference type="RefSeq" id="WP_078921356.1">
    <property type="nucleotide sequence ID" value="NZ_FUYB01000003.1"/>
</dbReference>
<dbReference type="InterPro" id="IPR036188">
    <property type="entry name" value="FAD/NAD-bd_sf"/>
</dbReference>
<dbReference type="PRINTS" id="PR00891">
    <property type="entry name" value="RABGDIREP"/>
</dbReference>
<dbReference type="SUPFAM" id="SSF56425">
    <property type="entry name" value="Succinate dehydrogenase/fumarate reductase flavoprotein, catalytic domain"/>
    <property type="match status" value="1"/>
</dbReference>
<evidence type="ECO:0000256" key="3">
    <source>
        <dbReference type="ARBA" id="ARBA00022827"/>
    </source>
</evidence>
<evidence type="ECO:0000256" key="1">
    <source>
        <dbReference type="ARBA" id="ARBA00001974"/>
    </source>
</evidence>
<evidence type="ECO:0000256" key="2">
    <source>
        <dbReference type="ARBA" id="ARBA00022630"/>
    </source>
</evidence>
<comment type="cofactor">
    <cofactor evidence="1">
        <name>FAD</name>
        <dbReference type="ChEBI" id="CHEBI:57692"/>
    </cofactor>
</comment>